<dbReference type="AlphaFoldDB" id="B8CWC6"/>
<keyword evidence="4" id="KW-1185">Reference proteome</keyword>
<dbReference type="InterPro" id="IPR054331">
    <property type="entry name" value="LiaF_TM"/>
</dbReference>
<keyword evidence="1" id="KW-0812">Transmembrane</keyword>
<organism evidence="3 4">
    <name type="scientific">Halothermothrix orenii (strain H 168 / OCM 544 / DSM 9562)</name>
    <dbReference type="NCBI Taxonomy" id="373903"/>
    <lineage>
        <taxon>Bacteria</taxon>
        <taxon>Bacillati</taxon>
        <taxon>Bacillota</taxon>
        <taxon>Clostridia</taxon>
        <taxon>Halanaerobiales</taxon>
        <taxon>Halothermotrichaceae</taxon>
        <taxon>Halothermothrix</taxon>
    </lineage>
</organism>
<dbReference type="eggNOG" id="COG4758">
    <property type="taxonomic scope" value="Bacteria"/>
</dbReference>
<dbReference type="PANTHER" id="PTHR40763:SF5">
    <property type="entry name" value="MEMBRANE PROTEIN"/>
    <property type="match status" value="1"/>
</dbReference>
<reference evidence="3 4" key="1">
    <citation type="journal article" date="2009" name="PLoS ONE">
        <title>Genome analysis of the anaerobic thermohalophilic bacterium Halothermothrix orenii.</title>
        <authorList>
            <person name="Mavromatis K."/>
            <person name="Ivanova N."/>
            <person name="Anderson I."/>
            <person name="Lykidis A."/>
            <person name="Hooper S.D."/>
            <person name="Sun H."/>
            <person name="Kunin V."/>
            <person name="Lapidus A."/>
            <person name="Hugenholtz P."/>
            <person name="Patel B."/>
            <person name="Kyrpides N.C."/>
        </authorList>
    </citation>
    <scope>NUCLEOTIDE SEQUENCE [LARGE SCALE GENOMIC DNA]</scope>
    <source>
        <strain evidence="4">H 168 / OCM 544 / DSM 9562</strain>
    </source>
</reference>
<dbReference type="KEGG" id="hor:Hore_08380"/>
<proteinExistence type="predicted"/>
<evidence type="ECO:0000256" key="1">
    <source>
        <dbReference type="SAM" id="Phobius"/>
    </source>
</evidence>
<gene>
    <name evidence="3" type="ordered locus">Hore_08380</name>
</gene>
<dbReference type="Proteomes" id="UP000000719">
    <property type="component" value="Chromosome"/>
</dbReference>
<feature type="transmembrane region" description="Helical" evidence="1">
    <location>
        <begin position="37"/>
        <end position="57"/>
    </location>
</feature>
<evidence type="ECO:0000313" key="3">
    <source>
        <dbReference type="EMBL" id="ACL69595.1"/>
    </source>
</evidence>
<sequence length="219" mass="23515">MNIKKIFGLILVVIGIVSLLNTAGVTDIDVGEIIGTYWPLILIFTGLFNIITGPAPHKGDYFLLVIGLLVQLKILDILNLNILGPLFIIFIGFMILSPGKLMTKKDSKDTINALAVFSGSDIKNVSQNFKGGSAVAMFGGLNIDLRGANIDENQEVVLDLFAAFGGIDILVPREWNVIVKGVPLFGGLSNETRTDTDSDLPVLKVKGVVMFGGIEVSNQ</sequence>
<accession>B8CWC6</accession>
<evidence type="ECO:0000313" key="4">
    <source>
        <dbReference type="Proteomes" id="UP000000719"/>
    </source>
</evidence>
<feature type="domain" description="LiaF transmembrane" evidence="2">
    <location>
        <begin position="6"/>
        <end position="98"/>
    </location>
</feature>
<dbReference type="EMBL" id="CP001098">
    <property type="protein sequence ID" value="ACL69595.1"/>
    <property type="molecule type" value="Genomic_DNA"/>
</dbReference>
<keyword evidence="1" id="KW-0472">Membrane</keyword>
<dbReference type="OrthoDB" id="3636235at2"/>
<dbReference type="STRING" id="373903.Hore_08380"/>
<evidence type="ECO:0000259" key="2">
    <source>
        <dbReference type="Pfam" id="PF22570"/>
    </source>
</evidence>
<dbReference type="HOGENOM" id="CLU_075538_1_0_9"/>
<dbReference type="Pfam" id="PF22570">
    <property type="entry name" value="LiaF-TM"/>
    <property type="match status" value="1"/>
</dbReference>
<feature type="transmembrane region" description="Helical" evidence="1">
    <location>
        <begin position="77"/>
        <end position="96"/>
    </location>
</feature>
<dbReference type="RefSeq" id="WP_012635783.1">
    <property type="nucleotide sequence ID" value="NC_011899.1"/>
</dbReference>
<dbReference type="PANTHER" id="PTHR40763">
    <property type="entry name" value="MEMBRANE PROTEIN-RELATED"/>
    <property type="match status" value="1"/>
</dbReference>
<keyword evidence="1" id="KW-1133">Transmembrane helix</keyword>
<name>B8CWC6_HALOH</name>
<feature type="transmembrane region" description="Helical" evidence="1">
    <location>
        <begin position="6"/>
        <end position="25"/>
    </location>
</feature>
<protein>
    <recommendedName>
        <fullName evidence="2">LiaF transmembrane domain-containing protein</fullName>
    </recommendedName>
</protein>